<organism evidence="4 5">
    <name type="scientific">Actinocrinis puniceicyclus</name>
    <dbReference type="NCBI Taxonomy" id="977794"/>
    <lineage>
        <taxon>Bacteria</taxon>
        <taxon>Bacillati</taxon>
        <taxon>Actinomycetota</taxon>
        <taxon>Actinomycetes</taxon>
        <taxon>Catenulisporales</taxon>
        <taxon>Actinospicaceae</taxon>
        <taxon>Actinocrinis</taxon>
    </lineage>
</organism>
<evidence type="ECO:0000256" key="1">
    <source>
        <dbReference type="SAM" id="MobiDB-lite"/>
    </source>
</evidence>
<dbReference type="CDD" id="cd15482">
    <property type="entry name" value="Sialidase_non-viral"/>
    <property type="match status" value="2"/>
</dbReference>
<feature type="region of interest" description="Disordered" evidence="1">
    <location>
        <begin position="457"/>
        <end position="491"/>
    </location>
</feature>
<sequence length="491" mass="50632">MSATRRTAWPALMAGAVLLIAAGTARANVALTQLSTDPFTNSGSQHATEVEPDTYSFGSTIVSAFQVGRFSDGGASDIGWATSIDSGSTWSHGFLPGLTQWEGGGSFQRVSDASVAYDAAHGVWMISSIPITSSVTVPSVVVSRSTDGLTWSNPVTVTTFADAALDKNWTVCDDGATSPFYGHCYTEFDDNGDLNRIYMSTSTDGGLTWGTPQRTANNATGIGGQPVVQPNGTVVVPIDNANETSLLSFTSTNGGASWSATTTITSIRSHTEAGNLRSGPLPSAEIDGSGVVYVTWSDCRFRSGCKSNDLVFSTSGNGTSWSTVTRVPIDATNSAVDHFVPGLAVDKSTSGASAHLGLTYYYYPVSKCSASTCQLDVGFVSSPDGGASWTAPTQLAGPMNLSWLPSTTQGVMVGDYISTSYAAGTAHGSFEVAFAPSGGVFNQATYTPASGLLRSLTPSAGTGTLTPAGLDRPVPGARSDHPAPAAPLTSH</sequence>
<accession>A0A8J8BF41</accession>
<dbReference type="InterPro" id="IPR036278">
    <property type="entry name" value="Sialidase_sf"/>
</dbReference>
<keyword evidence="2" id="KW-0732">Signal</keyword>
<feature type="chain" id="PRO_5035294861" evidence="2">
    <location>
        <begin position="28"/>
        <end position="491"/>
    </location>
</feature>
<keyword evidence="5" id="KW-1185">Reference proteome</keyword>
<evidence type="ECO:0000313" key="4">
    <source>
        <dbReference type="EMBL" id="MBS2966250.1"/>
    </source>
</evidence>
<gene>
    <name evidence="4" type="ORF">KGA66_24610</name>
</gene>
<feature type="signal peptide" evidence="2">
    <location>
        <begin position="1"/>
        <end position="27"/>
    </location>
</feature>
<proteinExistence type="predicted"/>
<dbReference type="EMBL" id="JAGSXH010000133">
    <property type="protein sequence ID" value="MBS2966250.1"/>
    <property type="molecule type" value="Genomic_DNA"/>
</dbReference>
<dbReference type="AlphaFoldDB" id="A0A8J8BF41"/>
<evidence type="ECO:0000259" key="3">
    <source>
        <dbReference type="Pfam" id="PF13088"/>
    </source>
</evidence>
<name>A0A8J8BF41_9ACTN</name>
<evidence type="ECO:0000256" key="2">
    <source>
        <dbReference type="SAM" id="SignalP"/>
    </source>
</evidence>
<dbReference type="Proteomes" id="UP000677913">
    <property type="component" value="Unassembled WGS sequence"/>
</dbReference>
<dbReference type="InterPro" id="IPR011040">
    <property type="entry name" value="Sialidase"/>
</dbReference>
<evidence type="ECO:0000313" key="5">
    <source>
        <dbReference type="Proteomes" id="UP000677913"/>
    </source>
</evidence>
<protein>
    <submittedName>
        <fullName evidence="4">Exo-alpha-sialidase</fullName>
    </submittedName>
</protein>
<dbReference type="SUPFAM" id="SSF50939">
    <property type="entry name" value="Sialidases"/>
    <property type="match status" value="2"/>
</dbReference>
<dbReference type="RefSeq" id="WP_211471141.1">
    <property type="nucleotide sequence ID" value="NZ_JAGSXH010000133.1"/>
</dbReference>
<reference evidence="4" key="1">
    <citation type="submission" date="2021-04" db="EMBL/GenBank/DDBJ databases">
        <title>Genome based classification of Actinospica acidithermotolerans sp. nov., an actinobacterium isolated from an Indonesian hot spring.</title>
        <authorList>
            <person name="Kusuma A.B."/>
            <person name="Putra K.E."/>
            <person name="Nafisah S."/>
            <person name="Loh J."/>
            <person name="Nouioui I."/>
            <person name="Goodfellow M."/>
        </authorList>
    </citation>
    <scope>NUCLEOTIDE SEQUENCE</scope>
    <source>
        <strain evidence="4">DSM 45618</strain>
    </source>
</reference>
<comment type="caution">
    <text evidence="4">The sequence shown here is derived from an EMBL/GenBank/DDBJ whole genome shotgun (WGS) entry which is preliminary data.</text>
</comment>
<dbReference type="Gene3D" id="2.120.10.10">
    <property type="match status" value="2"/>
</dbReference>
<feature type="domain" description="Sialidase" evidence="3">
    <location>
        <begin position="142"/>
        <end position="339"/>
    </location>
</feature>
<dbReference type="Pfam" id="PF13088">
    <property type="entry name" value="BNR_2"/>
    <property type="match status" value="1"/>
</dbReference>